<dbReference type="PANTHER" id="PTHR37841:SF1">
    <property type="entry name" value="DUF3298 DOMAIN-CONTAINING PROTEIN"/>
    <property type="match status" value="1"/>
</dbReference>
<dbReference type="EMBL" id="FNAI01000010">
    <property type="protein sequence ID" value="SDE87444.1"/>
    <property type="molecule type" value="Genomic_DNA"/>
</dbReference>
<dbReference type="AlphaFoldDB" id="A0A1G7GH43"/>
<gene>
    <name evidence="2" type="ORF">SAMN05216464_110142</name>
</gene>
<evidence type="ECO:0000313" key="2">
    <source>
        <dbReference type="EMBL" id="SDE87444.1"/>
    </source>
</evidence>
<feature type="signal peptide" evidence="1">
    <location>
        <begin position="1"/>
        <end position="25"/>
    </location>
</feature>
<organism evidence="2 3">
    <name type="scientific">Mucilaginibacter pineti</name>
    <dbReference type="NCBI Taxonomy" id="1391627"/>
    <lineage>
        <taxon>Bacteria</taxon>
        <taxon>Pseudomonadati</taxon>
        <taxon>Bacteroidota</taxon>
        <taxon>Sphingobacteriia</taxon>
        <taxon>Sphingobacteriales</taxon>
        <taxon>Sphingobacteriaceae</taxon>
        <taxon>Mucilaginibacter</taxon>
    </lineage>
</organism>
<sequence length="697" mass="77088">MKFYNSLITLICFLFLCACSGPVKKNSKPDNSLNDKLLSALKGKSLKEIRELMQAQSTQFDALFKLADIRLEITPGSSDKNNTDEGVIREPLYQFTPAAAVEDGLKDVSSNFTFQQEIKPDGSSLLTYLANNYTAPDFYSKDNNKAVLTTSVSIQKLYLHDHSDSKYTETTEKIDDPVQLASRKPIDSITARLTFNVVNKVERAILSKDEPKKDIGDGYVELKQMGGSSARLMISGHTERVLAVAGIDAKGRVIDQNSTSSNSLPSPAKRKYFEELNKVLKSAVADIDAGKYKTTDALLTAIKPKLPAGPAEDELSAQNDLLSSYHFYQDISKIVVYYASEVKDITHTVTLKNQQVIASGLSLAQGDKEEVNGIINADGSWLIKPVYNNLIEINPYYYKSCKGSRDNTCDFYRLDPGNKKLINFKDTRLAGYAVGAAQGMENVIFYKIDPADLTVPPKGLLNKQGEVILKPLYDIIDHAGNYLLAARENPKTQKDEFSLFTQTGVPVIASSEEAIGHDGLFIFVRLKTSANDVVKKYQLLDKNTGKSFLPAGLYSQETNWNEGLMLVGNGKSKFFIDRTKTKKIDVSQYTIIKPFSHGYANVKSPKGFWGVINIKGDLVLGCTYDQISTVYNNLCLLSDKGQDQKERYGLFNVVTGDMVVPMMAYADDSYGSVHGEGATTIYYIGGKTYDAFGKKIK</sequence>
<accession>A0A1G7GH43</accession>
<dbReference type="Proteomes" id="UP000199072">
    <property type="component" value="Unassembled WGS sequence"/>
</dbReference>
<keyword evidence="1" id="KW-0732">Signal</keyword>
<keyword evidence="3" id="KW-1185">Reference proteome</keyword>
<reference evidence="2 3" key="1">
    <citation type="submission" date="2016-10" db="EMBL/GenBank/DDBJ databases">
        <authorList>
            <person name="de Groot N.N."/>
        </authorList>
    </citation>
    <scope>NUCLEOTIDE SEQUENCE [LARGE SCALE GENOMIC DNA]</scope>
    <source>
        <strain evidence="2 3">47C3B</strain>
    </source>
</reference>
<evidence type="ECO:0000313" key="3">
    <source>
        <dbReference type="Proteomes" id="UP000199072"/>
    </source>
</evidence>
<protein>
    <submittedName>
        <fullName evidence="2">WG containing repeat-containing protein</fullName>
    </submittedName>
</protein>
<dbReference type="PANTHER" id="PTHR37841">
    <property type="entry name" value="GLR2918 PROTEIN"/>
    <property type="match status" value="1"/>
</dbReference>
<proteinExistence type="predicted"/>
<dbReference type="InterPro" id="IPR032774">
    <property type="entry name" value="WG_beta_rep"/>
</dbReference>
<feature type="chain" id="PRO_5011660699" evidence="1">
    <location>
        <begin position="26"/>
        <end position="697"/>
    </location>
</feature>
<dbReference type="Pfam" id="PF14903">
    <property type="entry name" value="WG_beta_rep"/>
    <property type="match status" value="2"/>
</dbReference>
<name>A0A1G7GH43_9SPHI</name>
<dbReference type="OrthoDB" id="5464673at2"/>
<dbReference type="PROSITE" id="PS51257">
    <property type="entry name" value="PROKAR_LIPOPROTEIN"/>
    <property type="match status" value="1"/>
</dbReference>
<dbReference type="RefSeq" id="WP_091152039.1">
    <property type="nucleotide sequence ID" value="NZ_FNAI01000010.1"/>
</dbReference>
<evidence type="ECO:0000256" key="1">
    <source>
        <dbReference type="SAM" id="SignalP"/>
    </source>
</evidence>